<dbReference type="InterPro" id="IPR036285">
    <property type="entry name" value="PRP4-like_sf"/>
</dbReference>
<reference evidence="7" key="1">
    <citation type="submission" date="2019-03" db="EMBL/GenBank/DDBJ databases">
        <title>Snf2 controls pulcherriminic acid biosynthesis and connects pigmentation and antifungal activity of the yeast Metschnikowia pulcherrima.</title>
        <authorList>
            <person name="Gore-Lloyd D."/>
            <person name="Sumann I."/>
            <person name="Brachmann A.O."/>
            <person name="Schneeberger K."/>
            <person name="Ortiz-Merino R.A."/>
            <person name="Moreno-Beltran M."/>
            <person name="Schlaefli M."/>
            <person name="Kirner P."/>
            <person name="Santos Kron A."/>
            <person name="Wolfe K.H."/>
            <person name="Piel J."/>
            <person name="Ahrens C.H."/>
            <person name="Henk D."/>
            <person name="Freimoser F.M."/>
        </authorList>
    </citation>
    <scope>NUCLEOTIDE SEQUENCE [LARGE SCALE GENOMIC DNA]</scope>
    <source>
        <strain evidence="7">APC 1.2</strain>
    </source>
</reference>
<dbReference type="Gene3D" id="2.130.10.10">
    <property type="entry name" value="YVTN repeat-like/Quinoprotein amine dehydrogenase"/>
    <property type="match status" value="2"/>
</dbReference>
<dbReference type="EMBL" id="CP034456">
    <property type="protein sequence ID" value="QBM86220.1"/>
    <property type="molecule type" value="Genomic_DNA"/>
</dbReference>
<feature type="region of interest" description="Disordered" evidence="4">
    <location>
        <begin position="1"/>
        <end position="20"/>
    </location>
</feature>
<dbReference type="PROSITE" id="PS50294">
    <property type="entry name" value="WD_REPEATS_REGION"/>
    <property type="match status" value="4"/>
</dbReference>
<keyword evidence="7" id="KW-1185">Reference proteome</keyword>
<dbReference type="SMART" id="SM00320">
    <property type="entry name" value="WD40"/>
    <property type="match status" value="7"/>
</dbReference>
<dbReference type="InterPro" id="IPR019775">
    <property type="entry name" value="WD40_repeat_CS"/>
</dbReference>
<dbReference type="PROSITE" id="PS50082">
    <property type="entry name" value="WD_REPEATS_2"/>
    <property type="match status" value="5"/>
</dbReference>
<dbReference type="CDD" id="cd00200">
    <property type="entry name" value="WD40"/>
    <property type="match status" value="1"/>
</dbReference>
<dbReference type="AlphaFoldDB" id="A0A4P6XG80"/>
<proteinExistence type="predicted"/>
<sequence length="470" mass="52589">MNHTFAPVVNDPKVEKHENDHLELSLPTDDVEVRVELRKLGQPAALSGEGNRERRARLAALLNEQKDAISGEEDAESDEEFYTPGREDLTEIRTKILHESVLSALKRVAAQKAFASAHNFTKVLKHRRNIAAKVSKYELNGSYTMRGNLRMLSRVRFNQNELKIACSSWEGTFYVLQKDETEFYQETQRLASGFHSEMATIAWSPKYEGLLVSGGGEGKVNIWKLNCDPKKPEITPISTVMAHSKRIAQTGFHPSGEYFATTSFDQTWKFWDVNRPDMEVFEQEGHSKEVFLMAFHPDGGLIATGGLDANGLLWDLRTGRNIAAFEGHVKGIYSMDFAPNGYHLATGSGDNSVKIWDLRKGRTELFSIPAHSKIVSDVRFLKGNRVSKLATAVTDENDANPETLDVSGTCLVTCSYDNTVKVWSADNWVNITSLQGHTDRVLSCDISQNGETIISCGWDRTLRTWGAENL</sequence>
<dbReference type="InterPro" id="IPR020472">
    <property type="entry name" value="WD40_PAC1"/>
</dbReference>
<evidence type="ECO:0000256" key="1">
    <source>
        <dbReference type="ARBA" id="ARBA00022574"/>
    </source>
</evidence>
<feature type="repeat" description="WD" evidence="3">
    <location>
        <begin position="191"/>
        <end position="226"/>
    </location>
</feature>
<dbReference type="PANTHER" id="PTHR19846">
    <property type="entry name" value="WD40 REPEAT PROTEIN"/>
    <property type="match status" value="1"/>
</dbReference>
<protein>
    <submittedName>
        <fullName evidence="6">U4/U6 small ribonucleoprotein PRP4</fullName>
    </submittedName>
</protein>
<dbReference type="InterPro" id="IPR015943">
    <property type="entry name" value="WD40/YVTN_repeat-like_dom_sf"/>
</dbReference>
<dbReference type="Pfam" id="PF08799">
    <property type="entry name" value="PRP4"/>
    <property type="match status" value="1"/>
</dbReference>
<keyword evidence="6" id="KW-0687">Ribonucleoprotein</keyword>
<dbReference type="GO" id="GO:0017070">
    <property type="term" value="F:U6 snRNA binding"/>
    <property type="evidence" value="ECO:0007669"/>
    <property type="project" value="TreeGrafter"/>
</dbReference>
<dbReference type="InterPro" id="IPR014906">
    <property type="entry name" value="PRP4-like"/>
</dbReference>
<dbReference type="GO" id="GO:0000398">
    <property type="term" value="P:mRNA splicing, via spliceosome"/>
    <property type="evidence" value="ECO:0007669"/>
    <property type="project" value="TreeGrafter"/>
</dbReference>
<dbReference type="InterPro" id="IPR001680">
    <property type="entry name" value="WD40_rpt"/>
</dbReference>
<feature type="repeat" description="WD" evidence="3">
    <location>
        <begin position="325"/>
        <end position="366"/>
    </location>
</feature>
<feature type="repeat" description="WD" evidence="3">
    <location>
        <begin position="434"/>
        <end position="470"/>
    </location>
</feature>
<evidence type="ECO:0000313" key="7">
    <source>
        <dbReference type="Proteomes" id="UP000292447"/>
    </source>
</evidence>
<organism evidence="6 7">
    <name type="scientific">Metschnikowia aff. pulcherrima</name>
    <dbReference type="NCBI Taxonomy" id="2163413"/>
    <lineage>
        <taxon>Eukaryota</taxon>
        <taxon>Fungi</taxon>
        <taxon>Dikarya</taxon>
        <taxon>Ascomycota</taxon>
        <taxon>Saccharomycotina</taxon>
        <taxon>Pichiomycetes</taxon>
        <taxon>Metschnikowiaceae</taxon>
        <taxon>Metschnikowia</taxon>
    </lineage>
</organism>
<dbReference type="GO" id="GO:0030621">
    <property type="term" value="F:U4 snRNA binding"/>
    <property type="evidence" value="ECO:0007669"/>
    <property type="project" value="TreeGrafter"/>
</dbReference>
<dbReference type="Pfam" id="PF00400">
    <property type="entry name" value="WD40"/>
    <property type="match status" value="5"/>
</dbReference>
<dbReference type="PRINTS" id="PR00320">
    <property type="entry name" value="GPROTEINBRPT"/>
</dbReference>
<dbReference type="PROSITE" id="PS00678">
    <property type="entry name" value="WD_REPEATS_1"/>
    <property type="match status" value="1"/>
</dbReference>
<dbReference type="SUPFAM" id="SSF158230">
    <property type="entry name" value="PRP4-like"/>
    <property type="match status" value="1"/>
</dbReference>
<feature type="repeat" description="WD" evidence="3">
    <location>
        <begin position="283"/>
        <end position="324"/>
    </location>
</feature>
<evidence type="ECO:0000256" key="2">
    <source>
        <dbReference type="ARBA" id="ARBA00022737"/>
    </source>
</evidence>
<dbReference type="GO" id="GO:0046540">
    <property type="term" value="C:U4/U6 x U5 tri-snRNP complex"/>
    <property type="evidence" value="ECO:0007669"/>
    <property type="project" value="TreeGrafter"/>
</dbReference>
<dbReference type="Gene3D" id="4.10.280.110">
    <property type="entry name" value="Pre-mRNA processing factor 4 domain"/>
    <property type="match status" value="1"/>
</dbReference>
<feature type="repeat" description="WD" evidence="3">
    <location>
        <begin position="240"/>
        <end position="274"/>
    </location>
</feature>
<feature type="domain" description="Pre-mRNA processing factor 4 (PRP4)-like" evidence="5">
    <location>
        <begin position="28"/>
        <end position="78"/>
    </location>
</feature>
<keyword evidence="2" id="KW-0677">Repeat</keyword>
<dbReference type="SMART" id="SM00500">
    <property type="entry name" value="SFM"/>
    <property type="match status" value="1"/>
</dbReference>
<dbReference type="PANTHER" id="PTHR19846:SF0">
    <property type="entry name" value="PRE-MRNA PROCESSING FACTOR 4"/>
    <property type="match status" value="1"/>
</dbReference>
<name>A0A4P6XG80_9ASCO</name>
<dbReference type="STRING" id="2163413.A0A4P6XG80"/>
<evidence type="ECO:0000256" key="4">
    <source>
        <dbReference type="SAM" id="MobiDB-lite"/>
    </source>
</evidence>
<accession>A0A4P6XG80</accession>
<evidence type="ECO:0000313" key="6">
    <source>
        <dbReference type="EMBL" id="QBM86220.1"/>
    </source>
</evidence>
<dbReference type="InterPro" id="IPR036322">
    <property type="entry name" value="WD40_repeat_dom_sf"/>
</dbReference>
<gene>
    <name evidence="6" type="primary">MPUL0A08560</name>
    <name evidence="6" type="ORF">METSCH_A08560</name>
</gene>
<dbReference type="SUPFAM" id="SSF50978">
    <property type="entry name" value="WD40 repeat-like"/>
    <property type="match status" value="1"/>
</dbReference>
<keyword evidence="1 3" id="KW-0853">WD repeat</keyword>
<dbReference type="Proteomes" id="UP000292447">
    <property type="component" value="Chromosome I"/>
</dbReference>
<evidence type="ECO:0000256" key="3">
    <source>
        <dbReference type="PROSITE-ProRule" id="PRU00221"/>
    </source>
</evidence>
<evidence type="ECO:0000259" key="5">
    <source>
        <dbReference type="SMART" id="SM00500"/>
    </source>
</evidence>